<dbReference type="Proteomes" id="UP000195305">
    <property type="component" value="Unassembled WGS sequence"/>
</dbReference>
<comment type="caution">
    <text evidence="7">The sequence shown here is derived from an EMBL/GenBank/DDBJ whole genome shotgun (WGS) entry which is preliminary data.</text>
</comment>
<evidence type="ECO:0000313" key="7">
    <source>
        <dbReference type="EMBL" id="OUQ33389.1"/>
    </source>
</evidence>
<dbReference type="CDD" id="cd02869">
    <property type="entry name" value="PseudoU_synth_RluA_like"/>
    <property type="match status" value="1"/>
</dbReference>
<dbReference type="OrthoDB" id="9807829at2"/>
<comment type="similarity">
    <text evidence="2 5">Belongs to the pseudouridine synthase RluA family.</text>
</comment>
<dbReference type="InterPro" id="IPR006145">
    <property type="entry name" value="PsdUridine_synth_RsuA/RluA"/>
</dbReference>
<dbReference type="GO" id="GO:0000455">
    <property type="term" value="P:enzyme-directed rRNA pseudouridine synthesis"/>
    <property type="evidence" value="ECO:0007669"/>
    <property type="project" value="TreeGrafter"/>
</dbReference>
<feature type="domain" description="Pseudouridine synthase RsuA/RluA-like" evidence="6">
    <location>
        <begin position="81"/>
        <end position="228"/>
    </location>
</feature>
<dbReference type="Pfam" id="PF00849">
    <property type="entry name" value="PseudoU_synth_2"/>
    <property type="match status" value="1"/>
</dbReference>
<evidence type="ECO:0000256" key="3">
    <source>
        <dbReference type="PIRSR" id="PIRSR606225-1"/>
    </source>
</evidence>
<organism evidence="7 8">
    <name type="scientific">Massilimicrobiota timonensis</name>
    <dbReference type="NCBI Taxonomy" id="1776392"/>
    <lineage>
        <taxon>Bacteria</taxon>
        <taxon>Bacillati</taxon>
        <taxon>Bacillota</taxon>
        <taxon>Erysipelotrichia</taxon>
        <taxon>Erysipelotrichales</taxon>
        <taxon>Erysipelotrichaceae</taxon>
        <taxon>Massilimicrobiota</taxon>
    </lineage>
</organism>
<reference evidence="7 8" key="1">
    <citation type="journal article" date="2018" name="BMC Genomics">
        <title>Whole genome sequencing and function prediction of 133 gut anaerobes isolated from chicken caecum in pure cultures.</title>
        <authorList>
            <person name="Medvecky M."/>
            <person name="Cejkova D."/>
            <person name="Polansky O."/>
            <person name="Karasova D."/>
            <person name="Kubasova T."/>
            <person name="Cizek A."/>
            <person name="Rychlik I."/>
        </authorList>
    </citation>
    <scope>NUCLEOTIDE SEQUENCE [LARGE SCALE GENOMIC DNA]</scope>
    <source>
        <strain evidence="7 8">An13</strain>
    </source>
</reference>
<accession>A0A1Y4STZ2</accession>
<dbReference type="GO" id="GO:0140098">
    <property type="term" value="F:catalytic activity, acting on RNA"/>
    <property type="evidence" value="ECO:0007669"/>
    <property type="project" value="UniProtKB-ARBA"/>
</dbReference>
<evidence type="ECO:0000259" key="6">
    <source>
        <dbReference type="Pfam" id="PF00849"/>
    </source>
</evidence>
<dbReference type="PROSITE" id="PS50889">
    <property type="entry name" value="S4"/>
    <property type="match status" value="1"/>
</dbReference>
<dbReference type="EMBL" id="NFLJ01000031">
    <property type="protein sequence ID" value="OUQ33389.1"/>
    <property type="molecule type" value="Genomic_DNA"/>
</dbReference>
<dbReference type="NCBIfam" id="TIGR00005">
    <property type="entry name" value="rluA_subfam"/>
    <property type="match status" value="1"/>
</dbReference>
<evidence type="ECO:0000256" key="5">
    <source>
        <dbReference type="RuleBase" id="RU362028"/>
    </source>
</evidence>
<evidence type="ECO:0000256" key="4">
    <source>
        <dbReference type="PROSITE-ProRule" id="PRU00182"/>
    </source>
</evidence>
<gene>
    <name evidence="7" type="ORF">B5E75_10360</name>
</gene>
<name>A0A1Y4STZ2_9FIRM</name>
<dbReference type="PROSITE" id="PS01129">
    <property type="entry name" value="PSI_RLU"/>
    <property type="match status" value="1"/>
</dbReference>
<keyword evidence="5" id="KW-0413">Isomerase</keyword>
<dbReference type="InterPro" id="IPR006224">
    <property type="entry name" value="PsdUridine_synth_RluA-like_CS"/>
</dbReference>
<evidence type="ECO:0000313" key="8">
    <source>
        <dbReference type="Proteomes" id="UP000195305"/>
    </source>
</evidence>
<dbReference type="SUPFAM" id="SSF55120">
    <property type="entry name" value="Pseudouridine synthase"/>
    <property type="match status" value="1"/>
</dbReference>
<dbReference type="Gene3D" id="3.30.2350.10">
    <property type="entry name" value="Pseudouridine synthase"/>
    <property type="match status" value="1"/>
</dbReference>
<dbReference type="InterPro" id="IPR006225">
    <property type="entry name" value="PsdUridine_synth_RluC/D"/>
</dbReference>
<dbReference type="RefSeq" id="WP_087358962.1">
    <property type="nucleotide sequence ID" value="NZ_NFLJ01000031.1"/>
</dbReference>
<proteinExistence type="inferred from homology"/>
<protein>
    <recommendedName>
        <fullName evidence="5">Pseudouridine synthase</fullName>
        <ecNumber evidence="5">5.4.99.-</ecNumber>
    </recommendedName>
</protein>
<dbReference type="AlphaFoldDB" id="A0A1Y4STZ2"/>
<comment type="function">
    <text evidence="5">Responsible for synthesis of pseudouridine from uracil.</text>
</comment>
<dbReference type="InterPro" id="IPR050188">
    <property type="entry name" value="RluA_PseudoU_synthase"/>
</dbReference>
<dbReference type="InterPro" id="IPR020103">
    <property type="entry name" value="PsdUridine_synth_cat_dom_sf"/>
</dbReference>
<dbReference type="GO" id="GO:0009982">
    <property type="term" value="F:pseudouridine synthase activity"/>
    <property type="evidence" value="ECO:0007669"/>
    <property type="project" value="InterPro"/>
</dbReference>
<sequence>MKRQWYILNVISVGDFLLSQGISQKAIKDIKMKGEILVNGKHQTVRYLLQPDDVLTIFYPPENNQLTPVDIPLKIIYEDDYLLVVDKPAGLPSIPTRRHPLNTLANALTYYYQQIHLSSTIHLVNRLDKDTSGLMIVAKYRYIHDRMMKDLGHIDRYYQAHVQGIIENNGTIRLPIYKEPYMMKRVIDSRGQAACTHYWVQNVRHDCTFVRFKLETGRTHQIRVHMASIGHPLVGDSLYGDGLGHFDLDSYRLGFIHPITKQIITITKNRSIE</sequence>
<dbReference type="GO" id="GO:0003723">
    <property type="term" value="F:RNA binding"/>
    <property type="evidence" value="ECO:0007669"/>
    <property type="project" value="UniProtKB-KW"/>
</dbReference>
<dbReference type="EC" id="5.4.99.-" evidence="5"/>
<keyword evidence="4" id="KW-0694">RNA-binding</keyword>
<feature type="active site" evidence="3">
    <location>
        <position position="128"/>
    </location>
</feature>
<keyword evidence="8" id="KW-1185">Reference proteome</keyword>
<evidence type="ECO:0000256" key="2">
    <source>
        <dbReference type="ARBA" id="ARBA00010876"/>
    </source>
</evidence>
<evidence type="ECO:0000256" key="1">
    <source>
        <dbReference type="ARBA" id="ARBA00000073"/>
    </source>
</evidence>
<dbReference type="PANTHER" id="PTHR21600">
    <property type="entry name" value="MITOCHONDRIAL RNA PSEUDOURIDINE SYNTHASE"/>
    <property type="match status" value="1"/>
</dbReference>
<dbReference type="PANTHER" id="PTHR21600:SF35">
    <property type="entry name" value="PSEUDOURIDINE SYNTHASE"/>
    <property type="match status" value="1"/>
</dbReference>
<comment type="catalytic activity">
    <reaction evidence="1 5">
        <text>a uridine in RNA = a pseudouridine in RNA</text>
        <dbReference type="Rhea" id="RHEA:48348"/>
        <dbReference type="Rhea" id="RHEA-COMP:12068"/>
        <dbReference type="Rhea" id="RHEA-COMP:12069"/>
        <dbReference type="ChEBI" id="CHEBI:65314"/>
        <dbReference type="ChEBI" id="CHEBI:65315"/>
    </reaction>
</comment>